<evidence type="ECO:0000313" key="3">
    <source>
        <dbReference type="Proteomes" id="UP001497516"/>
    </source>
</evidence>
<reference evidence="2 3" key="1">
    <citation type="submission" date="2024-04" db="EMBL/GenBank/DDBJ databases">
        <authorList>
            <person name="Fracassetti M."/>
        </authorList>
    </citation>
    <scope>NUCLEOTIDE SEQUENCE [LARGE SCALE GENOMIC DNA]</scope>
</reference>
<feature type="compositionally biased region" description="Low complexity" evidence="1">
    <location>
        <begin position="92"/>
        <end position="109"/>
    </location>
</feature>
<gene>
    <name evidence="2" type="ORF">LTRI10_LOCUS43235</name>
</gene>
<protein>
    <submittedName>
        <fullName evidence="2">Uncharacterized protein</fullName>
    </submittedName>
</protein>
<keyword evidence="3" id="KW-1185">Reference proteome</keyword>
<evidence type="ECO:0000313" key="2">
    <source>
        <dbReference type="EMBL" id="CAL1403292.1"/>
    </source>
</evidence>
<dbReference type="EMBL" id="OZ034820">
    <property type="protein sequence ID" value="CAL1403292.1"/>
    <property type="molecule type" value="Genomic_DNA"/>
</dbReference>
<organism evidence="2 3">
    <name type="scientific">Linum trigynum</name>
    <dbReference type="NCBI Taxonomy" id="586398"/>
    <lineage>
        <taxon>Eukaryota</taxon>
        <taxon>Viridiplantae</taxon>
        <taxon>Streptophyta</taxon>
        <taxon>Embryophyta</taxon>
        <taxon>Tracheophyta</taxon>
        <taxon>Spermatophyta</taxon>
        <taxon>Magnoliopsida</taxon>
        <taxon>eudicotyledons</taxon>
        <taxon>Gunneridae</taxon>
        <taxon>Pentapetalae</taxon>
        <taxon>rosids</taxon>
        <taxon>fabids</taxon>
        <taxon>Malpighiales</taxon>
        <taxon>Linaceae</taxon>
        <taxon>Linum</taxon>
    </lineage>
</organism>
<name>A0AAV2FZ47_9ROSI</name>
<proteinExistence type="predicted"/>
<evidence type="ECO:0000256" key="1">
    <source>
        <dbReference type="SAM" id="MobiDB-lite"/>
    </source>
</evidence>
<dbReference type="Proteomes" id="UP001497516">
    <property type="component" value="Chromosome 7"/>
</dbReference>
<sequence length="163" mass="17692">MQPLLKLHHLEASGGVESLKNYSTGLNFSSDSFLKYSLQANRHNEVFSNYATDGNVANPSFGTAPDLPPTISRTTKTESTCLVAASPPTTLSATTTSSVSPATVTTPMLAPSPSPATPTPQMLTTTILKSTHNCESIHNLDSKLSFRNKIDWVFRIQLRRKQN</sequence>
<feature type="region of interest" description="Disordered" evidence="1">
    <location>
        <begin position="92"/>
        <end position="119"/>
    </location>
</feature>
<dbReference type="AlphaFoldDB" id="A0AAV2FZ47"/>
<accession>A0AAV2FZ47</accession>